<evidence type="ECO:0000256" key="1">
    <source>
        <dbReference type="SAM" id="MobiDB-lite"/>
    </source>
</evidence>
<feature type="region of interest" description="Disordered" evidence="1">
    <location>
        <begin position="1"/>
        <end position="20"/>
    </location>
</feature>
<proteinExistence type="predicted"/>
<comment type="caution">
    <text evidence="2">The sequence shown here is derived from an EMBL/GenBank/DDBJ whole genome shotgun (WGS) entry which is preliminary data.</text>
</comment>
<sequence length="85" mass="9492">MAPYLERTGVGRARGTSGNRGALLMRRPADDGTVEFWLLTFWESEEAIRAFAGDDIGQAVLYPQDAAYFTRADQEVHHFDVITEG</sequence>
<evidence type="ECO:0000313" key="2">
    <source>
        <dbReference type="EMBL" id="GAA2460209.1"/>
    </source>
</evidence>
<dbReference type="SUPFAM" id="SSF54909">
    <property type="entry name" value="Dimeric alpha+beta barrel"/>
    <property type="match status" value="1"/>
</dbReference>
<evidence type="ECO:0000313" key="3">
    <source>
        <dbReference type="Proteomes" id="UP001501638"/>
    </source>
</evidence>
<organism evidence="2 3">
    <name type="scientific">Streptomyces macrosporus</name>
    <dbReference type="NCBI Taxonomy" id="44032"/>
    <lineage>
        <taxon>Bacteria</taxon>
        <taxon>Bacillati</taxon>
        <taxon>Actinomycetota</taxon>
        <taxon>Actinomycetes</taxon>
        <taxon>Kitasatosporales</taxon>
        <taxon>Streptomycetaceae</taxon>
        <taxon>Streptomyces</taxon>
    </lineage>
</organism>
<accession>A0ABP5XME5</accession>
<dbReference type="RefSeq" id="WP_344327624.1">
    <property type="nucleotide sequence ID" value="NZ_BAAASZ010000035.1"/>
</dbReference>
<reference evidence="3" key="1">
    <citation type="journal article" date="2019" name="Int. J. Syst. Evol. Microbiol.">
        <title>The Global Catalogue of Microorganisms (GCM) 10K type strain sequencing project: providing services to taxonomists for standard genome sequencing and annotation.</title>
        <authorList>
            <consortium name="The Broad Institute Genomics Platform"/>
            <consortium name="The Broad Institute Genome Sequencing Center for Infectious Disease"/>
            <person name="Wu L."/>
            <person name="Ma J."/>
        </authorList>
    </citation>
    <scope>NUCLEOTIDE SEQUENCE [LARGE SCALE GENOMIC DNA]</scope>
    <source>
        <strain evidence="3">JCM 6305</strain>
    </source>
</reference>
<dbReference type="Proteomes" id="UP001501638">
    <property type="component" value="Unassembled WGS sequence"/>
</dbReference>
<gene>
    <name evidence="2" type="ORF">GCM10010405_50660</name>
</gene>
<dbReference type="EMBL" id="BAAASZ010000035">
    <property type="protein sequence ID" value="GAA2460209.1"/>
    <property type="molecule type" value="Genomic_DNA"/>
</dbReference>
<evidence type="ECO:0008006" key="4">
    <source>
        <dbReference type="Google" id="ProtNLM"/>
    </source>
</evidence>
<dbReference type="InterPro" id="IPR011008">
    <property type="entry name" value="Dimeric_a/b-barrel"/>
</dbReference>
<protein>
    <recommendedName>
        <fullName evidence="4">Antibiotic biosynthesis monooxygenase</fullName>
    </recommendedName>
</protein>
<keyword evidence="3" id="KW-1185">Reference proteome</keyword>
<name>A0ABP5XME5_9ACTN</name>